<feature type="domain" description="Histidine kinase/HSP90-like ATPase" evidence="2">
    <location>
        <begin position="328"/>
        <end position="411"/>
    </location>
</feature>
<keyword evidence="1" id="KW-0472">Membrane</keyword>
<sequence length="416" mass="44284">MTMGTDKLRQCARIWHDWLRGRGRGEDPVRDADMVLALLIAGLRLGVIAQMIPSLAHGIDVSPRPALYVVCWGLAASASIATAAHACFRRRPPGARWVRADIALTVALVVTGAAIVPADDRLGTWSGFLPGYALGALLSACTVAHTRLWFGALIAVVGSLLVHLHPLAITDLRFSITSNIVTFFVLAALVRTAALWSRRMAEEAAAAREWAAQVAREDELRRARTSLHNGVALLGLLADEQQHRSAVRAGTDSAADEWRGGLRRQAREEANRMRAYLRGELKTVVEDHDGATLAQVVERGGRGFEDLPLETVADAATNLRIGPEPAAALTAALQSLLLNVRLHAEAQHVVVHVEESGAGWTITVTDDGRGFQPEPARFGVGLGEVVVASLARHGITVEVDAAPGLGTSVSMSGGGT</sequence>
<dbReference type="InterPro" id="IPR003594">
    <property type="entry name" value="HATPase_dom"/>
</dbReference>
<feature type="transmembrane region" description="Helical" evidence="1">
    <location>
        <begin position="148"/>
        <end position="166"/>
    </location>
</feature>
<gene>
    <name evidence="3" type="ORF">D9V41_05270</name>
</gene>
<accession>A0A3L8PM68</accession>
<dbReference type="OrthoDB" id="3473644at2"/>
<evidence type="ECO:0000313" key="4">
    <source>
        <dbReference type="Proteomes" id="UP000282515"/>
    </source>
</evidence>
<feature type="transmembrane region" description="Helical" evidence="1">
    <location>
        <begin position="122"/>
        <end position="141"/>
    </location>
</feature>
<dbReference type="EMBL" id="RDBF01000003">
    <property type="protein sequence ID" value="RLV56486.1"/>
    <property type="molecule type" value="Genomic_DNA"/>
</dbReference>
<organism evidence="3 4">
    <name type="scientific">Aeromicrobium phragmitis</name>
    <dbReference type="NCBI Taxonomy" id="2478914"/>
    <lineage>
        <taxon>Bacteria</taxon>
        <taxon>Bacillati</taxon>
        <taxon>Actinomycetota</taxon>
        <taxon>Actinomycetes</taxon>
        <taxon>Propionibacteriales</taxon>
        <taxon>Nocardioidaceae</taxon>
        <taxon>Aeromicrobium</taxon>
    </lineage>
</organism>
<evidence type="ECO:0000256" key="1">
    <source>
        <dbReference type="SAM" id="Phobius"/>
    </source>
</evidence>
<dbReference type="Proteomes" id="UP000282515">
    <property type="component" value="Unassembled WGS sequence"/>
</dbReference>
<comment type="caution">
    <text evidence="3">The sequence shown here is derived from an EMBL/GenBank/DDBJ whole genome shotgun (WGS) entry which is preliminary data.</text>
</comment>
<feature type="transmembrane region" description="Helical" evidence="1">
    <location>
        <begin position="172"/>
        <end position="190"/>
    </location>
</feature>
<keyword evidence="3" id="KW-0067">ATP-binding</keyword>
<evidence type="ECO:0000259" key="2">
    <source>
        <dbReference type="Pfam" id="PF02518"/>
    </source>
</evidence>
<dbReference type="GO" id="GO:0005524">
    <property type="term" value="F:ATP binding"/>
    <property type="evidence" value="ECO:0007669"/>
    <property type="project" value="UniProtKB-KW"/>
</dbReference>
<dbReference type="InterPro" id="IPR036890">
    <property type="entry name" value="HATPase_C_sf"/>
</dbReference>
<proteinExistence type="predicted"/>
<keyword evidence="4" id="KW-1185">Reference proteome</keyword>
<keyword evidence="3" id="KW-0547">Nucleotide-binding</keyword>
<dbReference type="AlphaFoldDB" id="A0A3L8PM68"/>
<evidence type="ECO:0000313" key="3">
    <source>
        <dbReference type="EMBL" id="RLV56486.1"/>
    </source>
</evidence>
<feature type="transmembrane region" description="Helical" evidence="1">
    <location>
        <begin position="65"/>
        <end position="88"/>
    </location>
</feature>
<dbReference type="Gene3D" id="3.30.565.10">
    <property type="entry name" value="Histidine kinase-like ATPase, C-terminal domain"/>
    <property type="match status" value="1"/>
</dbReference>
<dbReference type="Pfam" id="PF02518">
    <property type="entry name" value="HATPase_c"/>
    <property type="match status" value="1"/>
</dbReference>
<dbReference type="SUPFAM" id="SSF55874">
    <property type="entry name" value="ATPase domain of HSP90 chaperone/DNA topoisomerase II/histidine kinase"/>
    <property type="match status" value="1"/>
</dbReference>
<name>A0A3L8PM68_9ACTN</name>
<feature type="transmembrane region" description="Helical" evidence="1">
    <location>
        <begin position="34"/>
        <end position="53"/>
    </location>
</feature>
<reference evidence="3 4" key="1">
    <citation type="submission" date="2018-10" db="EMBL/GenBank/DDBJ databases">
        <title>Aeromicrobium sp. 9W16Y-2 whole genome shotgun sequence.</title>
        <authorList>
            <person name="Li F."/>
        </authorList>
    </citation>
    <scope>NUCLEOTIDE SEQUENCE [LARGE SCALE GENOMIC DNA]</scope>
    <source>
        <strain evidence="3 4">9W16Y-2</strain>
    </source>
</reference>
<keyword evidence="1" id="KW-1133">Transmembrane helix</keyword>
<protein>
    <submittedName>
        <fullName evidence="3">ATP-binding protein</fullName>
    </submittedName>
</protein>
<keyword evidence="1" id="KW-0812">Transmembrane</keyword>
<feature type="transmembrane region" description="Helical" evidence="1">
    <location>
        <begin position="100"/>
        <end position="116"/>
    </location>
</feature>